<dbReference type="CDD" id="cd00093">
    <property type="entry name" value="HTH_XRE"/>
    <property type="match status" value="1"/>
</dbReference>
<dbReference type="InterPro" id="IPR001387">
    <property type="entry name" value="Cro/C1-type_HTH"/>
</dbReference>
<dbReference type="OrthoDB" id="5177725at2"/>
<dbReference type="PROSITE" id="PS50943">
    <property type="entry name" value="HTH_CROC1"/>
    <property type="match status" value="1"/>
</dbReference>
<dbReference type="InterPro" id="IPR010982">
    <property type="entry name" value="Lambda_DNA-bd_dom_sf"/>
</dbReference>
<dbReference type="GO" id="GO:0003677">
    <property type="term" value="F:DNA binding"/>
    <property type="evidence" value="ECO:0007669"/>
    <property type="project" value="InterPro"/>
</dbReference>
<organism evidence="2 3">
    <name type="scientific">Actinorugispora endophytica</name>
    <dbReference type="NCBI Taxonomy" id="1605990"/>
    <lineage>
        <taxon>Bacteria</taxon>
        <taxon>Bacillati</taxon>
        <taxon>Actinomycetota</taxon>
        <taxon>Actinomycetes</taxon>
        <taxon>Streptosporangiales</taxon>
        <taxon>Nocardiopsidaceae</taxon>
        <taxon>Actinorugispora</taxon>
    </lineage>
</organism>
<sequence length="291" mass="32883">MRSRLHSPTVRLRRLAAELRRHREANGWSVSETAGRLGWRSPKVSKIENGESRRLSADDLDKLLNLYGVEERGEREALHRLAKEATVQGWWANYRDAFGSRALPDFETEASAIRTYEALVVPGLLQTPEYAEAVFKGAGLTDDAVSIRRLVQARMERQHILFRPPAPHLWAVIDEAALRRVIGGREVMRDQLQHLVNMAGHHNVDLQVLPFSSGSHPALSGDFTLLEFQDPLDQSIVYVDTASDVRFLEKPDEIERYSLIFGRLQGHALSAAESPVYIRDIMAGLESDDRE</sequence>
<dbReference type="Pfam" id="PF19054">
    <property type="entry name" value="DUF5753"/>
    <property type="match status" value="1"/>
</dbReference>
<dbReference type="Proteomes" id="UP000295281">
    <property type="component" value="Unassembled WGS sequence"/>
</dbReference>
<name>A0A4R6V951_9ACTN</name>
<reference evidence="2 3" key="1">
    <citation type="submission" date="2019-03" db="EMBL/GenBank/DDBJ databases">
        <title>Genomic Encyclopedia of Type Strains, Phase IV (KMG-IV): sequencing the most valuable type-strain genomes for metagenomic binning, comparative biology and taxonomic classification.</title>
        <authorList>
            <person name="Goeker M."/>
        </authorList>
    </citation>
    <scope>NUCLEOTIDE SEQUENCE [LARGE SCALE GENOMIC DNA]</scope>
    <source>
        <strain evidence="2 3">DSM 46770</strain>
    </source>
</reference>
<dbReference type="SUPFAM" id="SSF47413">
    <property type="entry name" value="lambda repressor-like DNA-binding domains"/>
    <property type="match status" value="1"/>
</dbReference>
<evidence type="ECO:0000259" key="1">
    <source>
        <dbReference type="PROSITE" id="PS50943"/>
    </source>
</evidence>
<gene>
    <name evidence="2" type="ORF">EV190_10575</name>
</gene>
<accession>A0A4R6V951</accession>
<comment type="caution">
    <text evidence="2">The sequence shown here is derived from an EMBL/GenBank/DDBJ whole genome shotgun (WGS) entry which is preliminary data.</text>
</comment>
<dbReference type="Pfam" id="PF13560">
    <property type="entry name" value="HTH_31"/>
    <property type="match status" value="1"/>
</dbReference>
<dbReference type="InterPro" id="IPR043917">
    <property type="entry name" value="DUF5753"/>
</dbReference>
<keyword evidence="3" id="KW-1185">Reference proteome</keyword>
<dbReference type="EMBL" id="SNYN01000005">
    <property type="protein sequence ID" value="TDQ52958.1"/>
    <property type="molecule type" value="Genomic_DNA"/>
</dbReference>
<dbReference type="SMART" id="SM00530">
    <property type="entry name" value="HTH_XRE"/>
    <property type="match status" value="1"/>
</dbReference>
<evidence type="ECO:0000313" key="2">
    <source>
        <dbReference type="EMBL" id="TDQ52958.1"/>
    </source>
</evidence>
<evidence type="ECO:0000313" key="3">
    <source>
        <dbReference type="Proteomes" id="UP000295281"/>
    </source>
</evidence>
<dbReference type="AlphaFoldDB" id="A0A4R6V951"/>
<proteinExistence type="predicted"/>
<protein>
    <submittedName>
        <fullName evidence="2">Helix-turn-helix protein</fullName>
    </submittedName>
</protein>
<dbReference type="Gene3D" id="1.10.260.40">
    <property type="entry name" value="lambda repressor-like DNA-binding domains"/>
    <property type="match status" value="1"/>
</dbReference>
<feature type="domain" description="HTH cro/C1-type" evidence="1">
    <location>
        <begin position="19"/>
        <end position="75"/>
    </location>
</feature>